<protein>
    <recommendedName>
        <fullName evidence="1">Band 7 domain-containing protein</fullName>
    </recommendedName>
</protein>
<dbReference type="AlphaFoldDB" id="A0A2V3IUZ2"/>
<feature type="domain" description="Band 7" evidence="1">
    <location>
        <begin position="45"/>
        <end position="145"/>
    </location>
</feature>
<sequence length="164" mass="18682">MGPPPMPLAEIEGISMDSAANFKPDNFMCMSTPLDWILPCLSYFVMPEKQKLVQLFFGKYHGTITEPGCYFRTTIGMERRRVDTGLITFDTTNVEVLDACGNFDIISEIVTYFIEDSRKAAIDVWNPHRFVRDQAPVVLKRVVSHIAYACIRKQGVFVTDYLDN</sequence>
<reference evidence="2 3" key="1">
    <citation type="journal article" date="2018" name="Mol. Biol. Evol.">
        <title>Analysis of the draft genome of the red seaweed Gracilariopsis chorda provides insights into genome size evolution in Rhodophyta.</title>
        <authorList>
            <person name="Lee J."/>
            <person name="Yang E.C."/>
            <person name="Graf L."/>
            <person name="Yang J.H."/>
            <person name="Qiu H."/>
            <person name="Zel Zion U."/>
            <person name="Chan C.X."/>
            <person name="Stephens T.G."/>
            <person name="Weber A.P.M."/>
            <person name="Boo G.H."/>
            <person name="Boo S.M."/>
            <person name="Kim K.M."/>
            <person name="Shin Y."/>
            <person name="Jung M."/>
            <person name="Lee S.J."/>
            <person name="Yim H.S."/>
            <person name="Lee J.H."/>
            <person name="Bhattacharya D."/>
            <person name="Yoon H.S."/>
        </authorList>
    </citation>
    <scope>NUCLEOTIDE SEQUENCE [LARGE SCALE GENOMIC DNA]</scope>
    <source>
        <strain evidence="2 3">SKKU-2015</strain>
        <tissue evidence="2">Whole body</tissue>
    </source>
</reference>
<evidence type="ECO:0000259" key="1">
    <source>
        <dbReference type="Pfam" id="PF01145"/>
    </source>
</evidence>
<comment type="caution">
    <text evidence="2">The sequence shown here is derived from an EMBL/GenBank/DDBJ whole genome shotgun (WGS) entry which is preliminary data.</text>
</comment>
<dbReference type="Pfam" id="PF01145">
    <property type="entry name" value="Band_7"/>
    <property type="match status" value="1"/>
</dbReference>
<dbReference type="Proteomes" id="UP000247409">
    <property type="component" value="Unassembled WGS sequence"/>
</dbReference>
<name>A0A2V3IUZ2_9FLOR</name>
<organism evidence="2 3">
    <name type="scientific">Gracilariopsis chorda</name>
    <dbReference type="NCBI Taxonomy" id="448386"/>
    <lineage>
        <taxon>Eukaryota</taxon>
        <taxon>Rhodophyta</taxon>
        <taxon>Florideophyceae</taxon>
        <taxon>Rhodymeniophycidae</taxon>
        <taxon>Gracilariales</taxon>
        <taxon>Gracilariaceae</taxon>
        <taxon>Gracilariopsis</taxon>
    </lineage>
</organism>
<dbReference type="OrthoDB" id="2105077at2759"/>
<dbReference type="STRING" id="448386.A0A2V3IUZ2"/>
<dbReference type="EMBL" id="NBIV01000077">
    <property type="protein sequence ID" value="PXF44950.1"/>
    <property type="molecule type" value="Genomic_DNA"/>
</dbReference>
<evidence type="ECO:0000313" key="3">
    <source>
        <dbReference type="Proteomes" id="UP000247409"/>
    </source>
</evidence>
<gene>
    <name evidence="2" type="ORF">BWQ96_05314</name>
</gene>
<dbReference type="PANTHER" id="PTHR43446:SF1">
    <property type="entry name" value="BAND 7 DOMAIN-CONTAINING PROTEIN"/>
    <property type="match status" value="1"/>
</dbReference>
<dbReference type="InterPro" id="IPR001107">
    <property type="entry name" value="Band_7"/>
</dbReference>
<evidence type="ECO:0000313" key="2">
    <source>
        <dbReference type="EMBL" id="PXF44950.1"/>
    </source>
</evidence>
<accession>A0A2V3IUZ2</accession>
<keyword evidence="3" id="KW-1185">Reference proteome</keyword>
<proteinExistence type="predicted"/>
<dbReference type="PANTHER" id="PTHR43446">
    <property type="entry name" value="MEMBRANE PROTEIN-RELATED"/>
    <property type="match status" value="1"/>
</dbReference>